<keyword evidence="4" id="KW-1185">Reference proteome</keyword>
<evidence type="ECO:0000313" key="5">
    <source>
        <dbReference type="Proteomes" id="UP000431451"/>
    </source>
</evidence>
<dbReference type="InterPro" id="IPR021352">
    <property type="entry name" value="DUF2971"/>
</dbReference>
<reference evidence="1" key="3">
    <citation type="submission" date="2021-10" db="EMBL/GenBank/DDBJ databases">
        <authorList>
            <person name="Mesa V."/>
        </authorList>
    </citation>
    <scope>NUCLEOTIDE SEQUENCE</scope>
    <source>
        <strain evidence="1">CC3_PB</strain>
    </source>
</reference>
<dbReference type="Proteomes" id="UP000789738">
    <property type="component" value="Unassembled WGS sequence"/>
</dbReference>
<dbReference type="STRING" id="137838.GCA_001458595_02202"/>
<reference evidence="2 4" key="1">
    <citation type="submission" date="2017-10" db="EMBL/GenBank/DDBJ databases">
        <title>Effective Description of Clostridium neonatale sp. nov. linked to necrotizing enterocolitis in neonates and a clarification of species assignable to the genus Clostridium (Prazmowski 1880) emend. Lawson and Rainey 2016.</title>
        <authorList>
            <person name="Bernard K."/>
            <person name="Burdz T."/>
            <person name="Wiebe D."/>
            <person name="Balcewich B."/>
            <person name="Alfa M."/>
            <person name="Bernier A.-M."/>
        </authorList>
    </citation>
    <scope>NUCLEOTIDE SEQUENCE [LARGE SCALE GENOMIC DNA]</scope>
    <source>
        <strain evidence="2 4">LCDC99A005</strain>
    </source>
</reference>
<dbReference type="EMBL" id="PDCJ01000001">
    <property type="protein sequence ID" value="PEG30838.1"/>
    <property type="molecule type" value="Genomic_DNA"/>
</dbReference>
<proteinExistence type="predicted"/>
<evidence type="ECO:0000313" key="1">
    <source>
        <dbReference type="EMBL" id="CAG9708488.1"/>
    </source>
</evidence>
<name>A0A2A7MIA6_9CLOT</name>
<dbReference type="OrthoDB" id="190848at2"/>
<protein>
    <submittedName>
        <fullName evidence="2">DUF2971 domain-containing protein</fullName>
    </submittedName>
</protein>
<evidence type="ECO:0000313" key="2">
    <source>
        <dbReference type="EMBL" id="PEG30838.1"/>
    </source>
</evidence>
<dbReference type="RefSeq" id="WP_058295005.1">
    <property type="nucleotide sequence ID" value="NZ_CAKJVE010000004.1"/>
</dbReference>
<gene>
    <name evidence="1" type="ORF">CNEO_43644</name>
    <name evidence="3" type="ORF">CNEONATNEC25_01850</name>
    <name evidence="2" type="ORF">CQ394_03705</name>
</gene>
<organism evidence="2 4">
    <name type="scientific">Clostridium neonatale</name>
    <dbReference type="NCBI Taxonomy" id="137838"/>
    <lineage>
        <taxon>Bacteria</taxon>
        <taxon>Bacillati</taxon>
        <taxon>Bacillota</taxon>
        <taxon>Clostridia</taxon>
        <taxon>Eubacteriales</taxon>
        <taxon>Clostridiaceae</taxon>
        <taxon>Clostridium</taxon>
    </lineage>
</organism>
<accession>A0A2A7MIA6</accession>
<reference evidence="3 5" key="2">
    <citation type="submission" date="2018-06" db="EMBL/GenBank/DDBJ databases">
        <authorList>
            <consortium name="IHU Genomes"/>
        </authorList>
    </citation>
    <scope>NUCLEOTIDE SEQUENCE [LARGE SCALE GENOMIC DNA]</scope>
    <source>
        <strain evidence="3 5">NEC25</strain>
    </source>
</reference>
<dbReference type="EMBL" id="UWJD01000001">
    <property type="protein sequence ID" value="VCT84250.1"/>
    <property type="molecule type" value="Genomic_DNA"/>
</dbReference>
<dbReference type="Proteomes" id="UP000431451">
    <property type="component" value="Unassembled WGS sequence"/>
</dbReference>
<dbReference type="EMBL" id="CAKJVE010000004">
    <property type="protein sequence ID" value="CAG9708488.1"/>
    <property type="molecule type" value="Genomic_DNA"/>
</dbReference>
<sequence length="280" mass="34338">MELKMDFNQFNNIVEKEGLDSAIKYKNEYIPKRLFQYNALLDKRYNNYIEKNEKKLESLKENKIYVTNYRCFNDPFEFEMLSVDMDKLQKENYDIKEIDKFLNAFKNKILVACFTTINDNMPMWAHYANNHKGYCVEYEINDTEKIYPVFYEQFRNNNSKELTNMVRELYDYYSNLNNHKEEFYKIFSYFYLSLCCKNKFWEYENEYRMLYKTDEIEVNIEKVIKIEDEDMNVKSIYIGYKCEDDYVNELINISKKIKCNVYKMDFNKYGVDYKLISKQI</sequence>
<dbReference type="Pfam" id="PF11185">
    <property type="entry name" value="DUF2971"/>
    <property type="match status" value="1"/>
</dbReference>
<dbReference type="Proteomes" id="UP000220840">
    <property type="component" value="Unassembled WGS sequence"/>
</dbReference>
<evidence type="ECO:0000313" key="4">
    <source>
        <dbReference type="Proteomes" id="UP000220840"/>
    </source>
</evidence>
<dbReference type="AlphaFoldDB" id="A0A2A7MIA6"/>
<evidence type="ECO:0000313" key="3">
    <source>
        <dbReference type="EMBL" id="VCT84250.1"/>
    </source>
</evidence>